<evidence type="ECO:0000259" key="7">
    <source>
        <dbReference type="Pfam" id="PF20684"/>
    </source>
</evidence>
<feature type="transmembrane region" description="Helical" evidence="6">
    <location>
        <begin position="87"/>
        <end position="112"/>
    </location>
</feature>
<name>A0ABR0T449_9HYPO</name>
<evidence type="ECO:0000256" key="5">
    <source>
        <dbReference type="ARBA" id="ARBA00038359"/>
    </source>
</evidence>
<comment type="caution">
    <text evidence="8">The sequence shown here is derived from an EMBL/GenBank/DDBJ whole genome shotgun (WGS) entry which is preliminary data.</text>
</comment>
<dbReference type="PANTHER" id="PTHR33048:SF47">
    <property type="entry name" value="INTEGRAL MEMBRANE PROTEIN-RELATED"/>
    <property type="match status" value="1"/>
</dbReference>
<feature type="transmembrane region" description="Helical" evidence="6">
    <location>
        <begin position="12"/>
        <end position="31"/>
    </location>
</feature>
<feature type="transmembrane region" description="Helical" evidence="6">
    <location>
        <begin position="243"/>
        <end position="266"/>
    </location>
</feature>
<dbReference type="InterPro" id="IPR052337">
    <property type="entry name" value="SAT4-like"/>
</dbReference>
<feature type="transmembrane region" description="Helical" evidence="6">
    <location>
        <begin position="166"/>
        <end position="191"/>
    </location>
</feature>
<evidence type="ECO:0000256" key="4">
    <source>
        <dbReference type="ARBA" id="ARBA00023136"/>
    </source>
</evidence>
<comment type="subcellular location">
    <subcellularLocation>
        <location evidence="1">Membrane</location>
        <topology evidence="1">Multi-pass membrane protein</topology>
    </subcellularLocation>
</comment>
<keyword evidence="3 6" id="KW-1133">Transmembrane helix</keyword>
<evidence type="ECO:0000313" key="8">
    <source>
        <dbReference type="EMBL" id="KAK5999206.1"/>
    </source>
</evidence>
<dbReference type="Pfam" id="PF20684">
    <property type="entry name" value="Fung_rhodopsin"/>
    <property type="match status" value="1"/>
</dbReference>
<feature type="transmembrane region" description="Helical" evidence="6">
    <location>
        <begin position="43"/>
        <end position="67"/>
    </location>
</feature>
<accession>A0ABR0T449</accession>
<comment type="similarity">
    <text evidence="5">Belongs to the SAT4 family.</text>
</comment>
<proteinExistence type="inferred from homology"/>
<protein>
    <submittedName>
        <fullName evidence="8">Satratoxin biosynthesis SC1 cluster 4-like protein</fullName>
    </submittedName>
</protein>
<dbReference type="EMBL" id="JAVFKD010000001">
    <property type="protein sequence ID" value="KAK5999206.1"/>
    <property type="molecule type" value="Genomic_DNA"/>
</dbReference>
<evidence type="ECO:0000313" key="9">
    <source>
        <dbReference type="Proteomes" id="UP001338125"/>
    </source>
</evidence>
<evidence type="ECO:0000256" key="1">
    <source>
        <dbReference type="ARBA" id="ARBA00004141"/>
    </source>
</evidence>
<reference evidence="8 9" key="1">
    <citation type="submission" date="2024-01" db="EMBL/GenBank/DDBJ databases">
        <title>Complete genome of Cladobotryum mycophilum ATHUM6906.</title>
        <authorList>
            <person name="Christinaki A.C."/>
            <person name="Myridakis A.I."/>
            <person name="Kouvelis V.N."/>
        </authorList>
    </citation>
    <scope>NUCLEOTIDE SEQUENCE [LARGE SCALE GENOMIC DNA]</scope>
    <source>
        <strain evidence="8 9">ATHUM6906</strain>
    </source>
</reference>
<feature type="domain" description="Rhodopsin" evidence="7">
    <location>
        <begin position="27"/>
        <end position="264"/>
    </location>
</feature>
<keyword evidence="4 6" id="KW-0472">Membrane</keyword>
<dbReference type="InterPro" id="IPR049326">
    <property type="entry name" value="Rhodopsin_dom_fungi"/>
</dbReference>
<evidence type="ECO:0000256" key="6">
    <source>
        <dbReference type="SAM" id="Phobius"/>
    </source>
</evidence>
<evidence type="ECO:0000256" key="2">
    <source>
        <dbReference type="ARBA" id="ARBA00022692"/>
    </source>
</evidence>
<keyword evidence="9" id="KW-1185">Reference proteome</keyword>
<sequence>MAITDDGIRSIAVVTVLSVLATLAVITRVLLRRKGLLGIDDYLLCFAGLQLWIQAAAAYIIFCTVAVKSGESKHVMMLAPKKMTLLFGVSYVSRLNCTVLLVVVKTSILISYKRIFGHNRITLIQIYVLLGLSWCWGISTFVAGIFQCTPIAKMWKPLKPGTCIDVLAFIWGTSISSFIIDWMILLIPIVPVWKLRITTTQKVLVGGSFAFGSVACIASTIRAVSTNQVDFGDVSKSVIKGSIWAFIEPCLGMISACLPFLSSALGNKIIRMPNPMPSIYSRNNQCASGKAQLGMLSRQNRAYGVLCFGYCTWSVWGQQ</sequence>
<dbReference type="PANTHER" id="PTHR33048">
    <property type="entry name" value="PTH11-LIKE INTEGRAL MEMBRANE PROTEIN (AFU_ORTHOLOGUE AFUA_5G11245)"/>
    <property type="match status" value="1"/>
</dbReference>
<feature type="transmembrane region" description="Helical" evidence="6">
    <location>
        <begin position="124"/>
        <end position="146"/>
    </location>
</feature>
<keyword evidence="2 6" id="KW-0812">Transmembrane</keyword>
<gene>
    <name evidence="8" type="ORF">PT974_01597</name>
</gene>
<evidence type="ECO:0000256" key="3">
    <source>
        <dbReference type="ARBA" id="ARBA00022989"/>
    </source>
</evidence>
<dbReference type="Proteomes" id="UP001338125">
    <property type="component" value="Unassembled WGS sequence"/>
</dbReference>
<feature type="transmembrane region" description="Helical" evidence="6">
    <location>
        <begin position="203"/>
        <end position="223"/>
    </location>
</feature>
<organism evidence="8 9">
    <name type="scientific">Cladobotryum mycophilum</name>
    <dbReference type="NCBI Taxonomy" id="491253"/>
    <lineage>
        <taxon>Eukaryota</taxon>
        <taxon>Fungi</taxon>
        <taxon>Dikarya</taxon>
        <taxon>Ascomycota</taxon>
        <taxon>Pezizomycotina</taxon>
        <taxon>Sordariomycetes</taxon>
        <taxon>Hypocreomycetidae</taxon>
        <taxon>Hypocreales</taxon>
        <taxon>Hypocreaceae</taxon>
        <taxon>Cladobotryum</taxon>
    </lineage>
</organism>